<dbReference type="PANTHER" id="PTHR37422:SF23">
    <property type="entry name" value="TEICHURONIC ACID BIOSYNTHESIS PROTEIN TUAE"/>
    <property type="match status" value="1"/>
</dbReference>
<organism evidence="7 8">
    <name type="scientific">Neiella holothuriorum</name>
    <dbReference type="NCBI Taxonomy" id="2870530"/>
    <lineage>
        <taxon>Bacteria</taxon>
        <taxon>Pseudomonadati</taxon>
        <taxon>Pseudomonadota</taxon>
        <taxon>Gammaproteobacteria</taxon>
        <taxon>Alteromonadales</taxon>
        <taxon>Echinimonadaceae</taxon>
        <taxon>Neiella</taxon>
    </lineage>
</organism>
<feature type="transmembrane region" description="Helical" evidence="5">
    <location>
        <begin position="133"/>
        <end position="152"/>
    </location>
</feature>
<reference evidence="7" key="1">
    <citation type="submission" date="2021-07" db="EMBL/GenBank/DDBJ databases">
        <title>Neiella marina sp. nov., isolated from the intestinal content of sea cucumber Apostichopus japonicus.</title>
        <authorList>
            <person name="Bai X."/>
        </authorList>
    </citation>
    <scope>NUCLEOTIDE SEQUENCE</scope>
    <source>
        <strain evidence="7">126</strain>
    </source>
</reference>
<keyword evidence="2 5" id="KW-0812">Transmembrane</keyword>
<feature type="transmembrane region" description="Helical" evidence="5">
    <location>
        <begin position="172"/>
        <end position="191"/>
    </location>
</feature>
<evidence type="ECO:0000259" key="6">
    <source>
        <dbReference type="Pfam" id="PF04932"/>
    </source>
</evidence>
<dbReference type="InterPro" id="IPR051533">
    <property type="entry name" value="WaaL-like"/>
</dbReference>
<keyword evidence="4 5" id="KW-0472">Membrane</keyword>
<dbReference type="RefSeq" id="WP_220104309.1">
    <property type="nucleotide sequence ID" value="NZ_JAHZSS010000013.1"/>
</dbReference>
<feature type="transmembrane region" description="Helical" evidence="5">
    <location>
        <begin position="249"/>
        <end position="270"/>
    </location>
</feature>
<keyword evidence="3 5" id="KW-1133">Transmembrane helix</keyword>
<feature type="transmembrane region" description="Helical" evidence="5">
    <location>
        <begin position="413"/>
        <end position="430"/>
    </location>
</feature>
<name>A0ABS7EH09_9GAMM</name>
<protein>
    <submittedName>
        <fullName evidence="7">O-antigen ligase family protein</fullName>
    </submittedName>
</protein>
<dbReference type="GO" id="GO:0016874">
    <property type="term" value="F:ligase activity"/>
    <property type="evidence" value="ECO:0007669"/>
    <property type="project" value="UniProtKB-KW"/>
</dbReference>
<sequence length="444" mass="50773">MLHVLLFFSTYLTGLIYSLWRNPAMIFVLYEAVYFFNPKVRWWSFMVPNLPYSMFVVLAMFVIFALTFKQANQNPIFKVPQLRWMLMLGLLYLLVTVNAVLPDFHHQATIYYLKMMLIVCIAYKLVDSAKKIDWALWGYIFGSWYIGIVAFQTGRNSSGRVEGIGTVDSPDANGIAAAIAPSLVLCLYYFWIRADLKSRVALAFAGVFIANGIVLINSRGAFLAVALSIAYFMYHMYFSSFQRKNQKKFAVFITIVGLLGAVKIMDSSFIERMHTMATHSSEQTYDDESESGSTRFIFWASAWEMSKDHPMGAGFRAFNFYAPYYIPEDIDTGGSRHRSVHSSWFETLTETGFIGLFVMCMMIWASLRSTKQCKRVLKDTGQVDDYFKVIAIEGALIAFVIAMTFLNRMRAEVLYWCILYTACAYNVYVLKTRPLVQKSVRGDG</sequence>
<accession>A0ABS7EH09</accession>
<evidence type="ECO:0000256" key="2">
    <source>
        <dbReference type="ARBA" id="ARBA00022692"/>
    </source>
</evidence>
<gene>
    <name evidence="7" type="ORF">K0504_11325</name>
</gene>
<proteinExistence type="predicted"/>
<feature type="transmembrane region" description="Helical" evidence="5">
    <location>
        <begin position="198"/>
        <end position="215"/>
    </location>
</feature>
<feature type="transmembrane region" description="Helical" evidence="5">
    <location>
        <begin position="108"/>
        <end position="126"/>
    </location>
</feature>
<comment type="subcellular location">
    <subcellularLocation>
        <location evidence="1">Membrane</location>
        <topology evidence="1">Multi-pass membrane protein</topology>
    </subcellularLocation>
</comment>
<dbReference type="InterPro" id="IPR007016">
    <property type="entry name" value="O-antigen_ligase-rel_domated"/>
</dbReference>
<dbReference type="Proteomes" id="UP001166251">
    <property type="component" value="Unassembled WGS sequence"/>
</dbReference>
<feature type="transmembrane region" description="Helical" evidence="5">
    <location>
        <begin position="221"/>
        <end position="237"/>
    </location>
</feature>
<evidence type="ECO:0000256" key="4">
    <source>
        <dbReference type="ARBA" id="ARBA00023136"/>
    </source>
</evidence>
<evidence type="ECO:0000256" key="5">
    <source>
        <dbReference type="SAM" id="Phobius"/>
    </source>
</evidence>
<feature type="domain" description="O-antigen ligase-related" evidence="6">
    <location>
        <begin position="205"/>
        <end position="359"/>
    </location>
</feature>
<keyword evidence="8" id="KW-1185">Reference proteome</keyword>
<evidence type="ECO:0000256" key="3">
    <source>
        <dbReference type="ARBA" id="ARBA00022989"/>
    </source>
</evidence>
<comment type="caution">
    <text evidence="7">The sequence shown here is derived from an EMBL/GenBank/DDBJ whole genome shotgun (WGS) entry which is preliminary data.</text>
</comment>
<dbReference type="Pfam" id="PF04932">
    <property type="entry name" value="Wzy_C"/>
    <property type="match status" value="1"/>
</dbReference>
<feature type="transmembrane region" description="Helical" evidence="5">
    <location>
        <begin position="84"/>
        <end position="102"/>
    </location>
</feature>
<feature type="transmembrane region" description="Helical" evidence="5">
    <location>
        <begin position="344"/>
        <end position="365"/>
    </location>
</feature>
<evidence type="ECO:0000313" key="7">
    <source>
        <dbReference type="EMBL" id="MBW8191629.1"/>
    </source>
</evidence>
<feature type="transmembrane region" description="Helical" evidence="5">
    <location>
        <begin position="42"/>
        <end position="64"/>
    </location>
</feature>
<dbReference type="EMBL" id="JAHZSS010000013">
    <property type="protein sequence ID" value="MBW8191629.1"/>
    <property type="molecule type" value="Genomic_DNA"/>
</dbReference>
<dbReference type="PANTHER" id="PTHR37422">
    <property type="entry name" value="TEICHURONIC ACID BIOSYNTHESIS PROTEIN TUAE"/>
    <property type="match status" value="1"/>
</dbReference>
<keyword evidence="7" id="KW-0436">Ligase</keyword>
<evidence type="ECO:0000313" key="8">
    <source>
        <dbReference type="Proteomes" id="UP001166251"/>
    </source>
</evidence>
<evidence type="ECO:0000256" key="1">
    <source>
        <dbReference type="ARBA" id="ARBA00004141"/>
    </source>
</evidence>
<feature type="transmembrane region" description="Helical" evidence="5">
    <location>
        <begin position="386"/>
        <end position="407"/>
    </location>
</feature>